<name>A0A1H6SFR1_9GAMM</name>
<evidence type="ECO:0000256" key="1">
    <source>
        <dbReference type="SAM" id="Phobius"/>
    </source>
</evidence>
<evidence type="ECO:0000313" key="2">
    <source>
        <dbReference type="EMBL" id="SEI63657.1"/>
    </source>
</evidence>
<sequence>MIEEEVQVTQVTSDGRVWVQAQGKHACMSCQARQACGQSLLAESFLGKFFQRHPSLQVACPFPVQLGDTLLVGIPEHTLVWGAVRLYLLPLLALILVGAWAEQVVAWPQAAVAGAALAAMALTFVGVHYYERQYAPSKYLQVLKKSSSLCEAVHTHPLSIKS</sequence>
<feature type="transmembrane region" description="Helical" evidence="1">
    <location>
        <begin position="79"/>
        <end position="101"/>
    </location>
</feature>
<dbReference type="PANTHER" id="PTHR35867">
    <property type="entry name" value="PROTEIN RSEC"/>
    <property type="match status" value="1"/>
</dbReference>
<dbReference type="PIRSF" id="PIRSF004923">
    <property type="entry name" value="RseC"/>
    <property type="match status" value="1"/>
</dbReference>
<dbReference type="AlphaFoldDB" id="A0A1H6SFR1"/>
<keyword evidence="1" id="KW-0812">Transmembrane</keyword>
<dbReference type="Pfam" id="PF04246">
    <property type="entry name" value="RseC_MucC"/>
    <property type="match status" value="1"/>
</dbReference>
<gene>
    <name evidence="2" type="ORF">SAMN05421831_10630</name>
</gene>
<keyword evidence="1" id="KW-0472">Membrane</keyword>
<dbReference type="STRING" id="64971.SAMN05421831_10630"/>
<dbReference type="InterPro" id="IPR007359">
    <property type="entry name" value="SigmaE_reg_RseC_MucC"/>
</dbReference>
<reference evidence="3" key="1">
    <citation type="submission" date="2016-10" db="EMBL/GenBank/DDBJ databases">
        <authorList>
            <person name="Varghese N."/>
            <person name="Submissions S."/>
        </authorList>
    </citation>
    <scope>NUCLEOTIDE SEQUENCE [LARGE SCALE GENOMIC DNA]</scope>
    <source>
        <strain evidence="3">DSM 7165</strain>
    </source>
</reference>
<evidence type="ECO:0000313" key="3">
    <source>
        <dbReference type="Proteomes" id="UP000242999"/>
    </source>
</evidence>
<protein>
    <submittedName>
        <fullName evidence="2">Sigma-E factor negative regulatory protein RseC</fullName>
    </submittedName>
</protein>
<accession>A0A1H6SFR1</accession>
<proteinExistence type="predicted"/>
<dbReference type="EMBL" id="FNYH01000006">
    <property type="protein sequence ID" value="SEI63657.1"/>
    <property type="molecule type" value="Genomic_DNA"/>
</dbReference>
<keyword evidence="3" id="KW-1185">Reference proteome</keyword>
<dbReference type="PANTHER" id="PTHR35867:SF1">
    <property type="entry name" value="PROTEIN RSEC"/>
    <property type="match status" value="1"/>
</dbReference>
<keyword evidence="1" id="KW-1133">Transmembrane helix</keyword>
<dbReference type="OrthoDB" id="9795854at2"/>
<dbReference type="InterPro" id="IPR026268">
    <property type="entry name" value="RseC"/>
</dbReference>
<dbReference type="RefSeq" id="WP_093309363.1">
    <property type="nucleotide sequence ID" value="NZ_FNYH01000006.1"/>
</dbReference>
<organism evidence="2 3">
    <name type="scientific">Allopseudospirillum japonicum</name>
    <dbReference type="NCBI Taxonomy" id="64971"/>
    <lineage>
        <taxon>Bacteria</taxon>
        <taxon>Pseudomonadati</taxon>
        <taxon>Pseudomonadota</taxon>
        <taxon>Gammaproteobacteria</taxon>
        <taxon>Oceanospirillales</taxon>
        <taxon>Oceanospirillaceae</taxon>
        <taxon>Allopseudospirillum</taxon>
    </lineage>
</organism>
<feature type="transmembrane region" description="Helical" evidence="1">
    <location>
        <begin position="107"/>
        <end position="130"/>
    </location>
</feature>
<dbReference type="Proteomes" id="UP000242999">
    <property type="component" value="Unassembled WGS sequence"/>
</dbReference>